<gene>
    <name evidence="1" type="ORF">RM445_22210</name>
</gene>
<accession>A0ABU2NE60</accession>
<evidence type="ECO:0008006" key="3">
    <source>
        <dbReference type="Google" id="ProtNLM"/>
    </source>
</evidence>
<evidence type="ECO:0000313" key="2">
    <source>
        <dbReference type="Proteomes" id="UP001183202"/>
    </source>
</evidence>
<dbReference type="RefSeq" id="WP_311558756.1">
    <property type="nucleotide sequence ID" value="NZ_JAVREJ010000017.1"/>
</dbReference>
<dbReference type="InterPro" id="IPR029058">
    <property type="entry name" value="AB_hydrolase_fold"/>
</dbReference>
<dbReference type="Proteomes" id="UP001183202">
    <property type="component" value="Unassembled WGS sequence"/>
</dbReference>
<protein>
    <recommendedName>
        <fullName evidence="3">PGAP1-like protein</fullName>
    </recommendedName>
</protein>
<proteinExistence type="predicted"/>
<dbReference type="EMBL" id="JAVREJ010000017">
    <property type="protein sequence ID" value="MDT0352248.1"/>
    <property type="molecule type" value="Genomic_DNA"/>
</dbReference>
<keyword evidence="2" id="KW-1185">Reference proteome</keyword>
<name>A0ABU2NE60_9PSEU</name>
<comment type="caution">
    <text evidence="1">The sequence shown here is derived from an EMBL/GenBank/DDBJ whole genome shotgun (WGS) entry which is preliminary data.</text>
</comment>
<reference evidence="2" key="1">
    <citation type="submission" date="2023-07" db="EMBL/GenBank/DDBJ databases">
        <title>30 novel species of actinomycetes from the DSMZ collection.</title>
        <authorList>
            <person name="Nouioui I."/>
        </authorList>
    </citation>
    <scope>NUCLEOTIDE SEQUENCE [LARGE SCALE GENOMIC DNA]</scope>
    <source>
        <strain evidence="2">DSM 45834</strain>
    </source>
</reference>
<evidence type="ECO:0000313" key="1">
    <source>
        <dbReference type="EMBL" id="MDT0352248.1"/>
    </source>
</evidence>
<dbReference type="Gene3D" id="3.40.50.1820">
    <property type="entry name" value="alpha/beta hydrolase"/>
    <property type="match status" value="1"/>
</dbReference>
<dbReference type="SUPFAM" id="SSF53474">
    <property type="entry name" value="alpha/beta-Hydrolases"/>
    <property type="match status" value="1"/>
</dbReference>
<sequence>MTALLLVHGRSQEMAAGADRSAAAVAAYVEGRKREWLGGLARGLTLAGHPPVRPEDVYYPFYGNLLADLIAAHERAGGHTPDLESAPVAVVAKKATRTRDDLVLEAAEELGFRPSRRLARTDPELVAPVVAVERARAAGAEAGWSDLLKPRIVREALQFLAEKTGTSELIIQQFLRDVAYYLEDDRMRTAVQKEVSAAVDRAVADHHHDMVVVAHSLGSVVAYDLCADFTASIRVRLLVTAGSPLGYPIVRRNLRGGTEGADDRGVPAVLDPIPGSPGRDRVWWLNAFDVLDVVALVHPLASRFSSGPQRIRDERTFNPTAPHSVSDYLSDPDVAGPIGDVLAGV</sequence>
<organism evidence="1 2">
    <name type="scientific">Pseudonocardia charpentierae</name>
    <dbReference type="NCBI Taxonomy" id="3075545"/>
    <lineage>
        <taxon>Bacteria</taxon>
        <taxon>Bacillati</taxon>
        <taxon>Actinomycetota</taxon>
        <taxon>Actinomycetes</taxon>
        <taxon>Pseudonocardiales</taxon>
        <taxon>Pseudonocardiaceae</taxon>
        <taxon>Pseudonocardia</taxon>
    </lineage>
</organism>